<comment type="caution">
    <text evidence="1">The sequence shown here is derived from an EMBL/GenBank/DDBJ whole genome shotgun (WGS) entry which is preliminary data.</text>
</comment>
<proteinExistence type="predicted"/>
<accession>A0A1R3GXG6</accession>
<sequence length="23" mass="2480">MATSCSFKVLNKNLGPIFRPGQA</sequence>
<gene>
    <name evidence="1" type="ORF">CCACVL1_22624</name>
</gene>
<name>A0A1R3GXG6_COCAP</name>
<protein>
    <submittedName>
        <fullName evidence="1">Uncharacterized protein</fullName>
    </submittedName>
</protein>
<dbReference type="Proteomes" id="UP000188268">
    <property type="component" value="Unassembled WGS sequence"/>
</dbReference>
<dbReference type="EMBL" id="AWWV01013128">
    <property type="protein sequence ID" value="OMO62818.1"/>
    <property type="molecule type" value="Genomic_DNA"/>
</dbReference>
<dbReference type="AlphaFoldDB" id="A0A1R3GXG6"/>
<evidence type="ECO:0000313" key="1">
    <source>
        <dbReference type="EMBL" id="OMO62818.1"/>
    </source>
</evidence>
<keyword evidence="2" id="KW-1185">Reference proteome</keyword>
<reference evidence="1 2" key="1">
    <citation type="submission" date="2013-09" db="EMBL/GenBank/DDBJ databases">
        <title>Corchorus capsularis genome sequencing.</title>
        <authorList>
            <person name="Alam M."/>
            <person name="Haque M.S."/>
            <person name="Islam M.S."/>
            <person name="Emdad E.M."/>
            <person name="Islam M.M."/>
            <person name="Ahmed B."/>
            <person name="Halim A."/>
            <person name="Hossen Q.M.M."/>
            <person name="Hossain M.Z."/>
            <person name="Ahmed R."/>
            <person name="Khan M.M."/>
            <person name="Islam R."/>
            <person name="Rashid M.M."/>
            <person name="Khan S.A."/>
            <person name="Rahman M.S."/>
            <person name="Alam M."/>
        </authorList>
    </citation>
    <scope>NUCLEOTIDE SEQUENCE [LARGE SCALE GENOMIC DNA]</scope>
    <source>
        <strain evidence="2">cv. CVL-1</strain>
        <tissue evidence="1">Whole seedling</tissue>
    </source>
</reference>
<dbReference type="Gramene" id="OMO62818">
    <property type="protein sequence ID" value="OMO62818"/>
    <property type="gene ID" value="CCACVL1_22624"/>
</dbReference>
<organism evidence="1 2">
    <name type="scientific">Corchorus capsularis</name>
    <name type="common">Jute</name>
    <dbReference type="NCBI Taxonomy" id="210143"/>
    <lineage>
        <taxon>Eukaryota</taxon>
        <taxon>Viridiplantae</taxon>
        <taxon>Streptophyta</taxon>
        <taxon>Embryophyta</taxon>
        <taxon>Tracheophyta</taxon>
        <taxon>Spermatophyta</taxon>
        <taxon>Magnoliopsida</taxon>
        <taxon>eudicotyledons</taxon>
        <taxon>Gunneridae</taxon>
        <taxon>Pentapetalae</taxon>
        <taxon>rosids</taxon>
        <taxon>malvids</taxon>
        <taxon>Malvales</taxon>
        <taxon>Malvaceae</taxon>
        <taxon>Grewioideae</taxon>
        <taxon>Apeibeae</taxon>
        <taxon>Corchorus</taxon>
    </lineage>
</organism>
<evidence type="ECO:0000313" key="2">
    <source>
        <dbReference type="Proteomes" id="UP000188268"/>
    </source>
</evidence>